<dbReference type="EMBL" id="MU827778">
    <property type="protein sequence ID" value="KAJ7340042.1"/>
    <property type="molecule type" value="Genomic_DNA"/>
</dbReference>
<dbReference type="Proteomes" id="UP001163046">
    <property type="component" value="Unassembled WGS sequence"/>
</dbReference>
<evidence type="ECO:0000256" key="1">
    <source>
        <dbReference type="SAM" id="MobiDB-lite"/>
    </source>
</evidence>
<organism evidence="2 3">
    <name type="scientific">Desmophyllum pertusum</name>
    <dbReference type="NCBI Taxonomy" id="174260"/>
    <lineage>
        <taxon>Eukaryota</taxon>
        <taxon>Metazoa</taxon>
        <taxon>Cnidaria</taxon>
        <taxon>Anthozoa</taxon>
        <taxon>Hexacorallia</taxon>
        <taxon>Scleractinia</taxon>
        <taxon>Caryophylliina</taxon>
        <taxon>Caryophylliidae</taxon>
        <taxon>Desmophyllum</taxon>
    </lineage>
</organism>
<dbReference type="OrthoDB" id="19014at2759"/>
<comment type="caution">
    <text evidence="2">The sequence shown here is derived from an EMBL/GenBank/DDBJ whole genome shotgun (WGS) entry which is preliminary data.</text>
</comment>
<reference evidence="2" key="1">
    <citation type="submission" date="2023-01" db="EMBL/GenBank/DDBJ databases">
        <title>Genome assembly of the deep-sea coral Lophelia pertusa.</title>
        <authorList>
            <person name="Herrera S."/>
            <person name="Cordes E."/>
        </authorList>
    </citation>
    <scope>NUCLEOTIDE SEQUENCE</scope>
    <source>
        <strain evidence="2">USNM1676648</strain>
        <tissue evidence="2">Polyp</tissue>
    </source>
</reference>
<protein>
    <submittedName>
        <fullName evidence="2">Uncharacterized protein</fullName>
    </submittedName>
</protein>
<name>A0A9X0CI32_9CNID</name>
<keyword evidence="3" id="KW-1185">Reference proteome</keyword>
<evidence type="ECO:0000313" key="3">
    <source>
        <dbReference type="Proteomes" id="UP001163046"/>
    </source>
</evidence>
<dbReference type="AlphaFoldDB" id="A0A9X0CI32"/>
<gene>
    <name evidence="2" type="ORF">OS493_002765</name>
</gene>
<accession>A0A9X0CI32</accession>
<feature type="region of interest" description="Disordered" evidence="1">
    <location>
        <begin position="48"/>
        <end position="94"/>
    </location>
</feature>
<proteinExistence type="predicted"/>
<evidence type="ECO:0000313" key="2">
    <source>
        <dbReference type="EMBL" id="KAJ7340042.1"/>
    </source>
</evidence>
<sequence length="114" mass="13099">MPPAKATIMDRTVKFPHDLVFHDMVKDGDPSEMCQFLKTTQCGYGDVGEYTGRTEQPRFPSTSQGRELKMHSDAGNTRSRREHEGRRWQYVSTPQRCSGEHRCHQISSPKRSKS</sequence>